<dbReference type="AlphaFoldDB" id="A0AAV0AER3"/>
<organism evidence="2 3">
    <name type="scientific">Phakopsora pachyrhizi</name>
    <name type="common">Asian soybean rust disease fungus</name>
    <dbReference type="NCBI Taxonomy" id="170000"/>
    <lineage>
        <taxon>Eukaryota</taxon>
        <taxon>Fungi</taxon>
        <taxon>Dikarya</taxon>
        <taxon>Basidiomycota</taxon>
        <taxon>Pucciniomycotina</taxon>
        <taxon>Pucciniomycetes</taxon>
        <taxon>Pucciniales</taxon>
        <taxon>Phakopsoraceae</taxon>
        <taxon>Phakopsora</taxon>
    </lineage>
</organism>
<evidence type="ECO:0000313" key="2">
    <source>
        <dbReference type="EMBL" id="CAH7666571.1"/>
    </source>
</evidence>
<name>A0AAV0AER3_PHAPC</name>
<sequence>MLSQQIIFLSKLILLLIVKSLAQFHYFIMFYFSFNFLLITISLLYVSFYVFLSALQSSTAEHIV</sequence>
<reference evidence="2" key="1">
    <citation type="submission" date="2022-06" db="EMBL/GenBank/DDBJ databases">
        <authorList>
            <consortium name="SYNGENTA / RWTH Aachen University"/>
        </authorList>
    </citation>
    <scope>NUCLEOTIDE SEQUENCE</scope>
</reference>
<evidence type="ECO:0000256" key="1">
    <source>
        <dbReference type="SAM" id="Phobius"/>
    </source>
</evidence>
<dbReference type="EMBL" id="CALTRL010000123">
    <property type="protein sequence ID" value="CAH7666571.1"/>
    <property type="molecule type" value="Genomic_DNA"/>
</dbReference>
<feature type="non-terminal residue" evidence="2">
    <location>
        <position position="1"/>
    </location>
</feature>
<keyword evidence="1" id="KW-1133">Transmembrane helix</keyword>
<keyword evidence="3" id="KW-1185">Reference proteome</keyword>
<accession>A0AAV0AER3</accession>
<feature type="transmembrane region" description="Helical" evidence="1">
    <location>
        <begin position="32"/>
        <end position="52"/>
    </location>
</feature>
<comment type="caution">
    <text evidence="2">The sequence shown here is derived from an EMBL/GenBank/DDBJ whole genome shotgun (WGS) entry which is preliminary data.</text>
</comment>
<dbReference type="Proteomes" id="UP001153365">
    <property type="component" value="Unassembled WGS sequence"/>
</dbReference>
<keyword evidence="1" id="KW-0812">Transmembrane</keyword>
<evidence type="ECO:0000313" key="3">
    <source>
        <dbReference type="Proteomes" id="UP001153365"/>
    </source>
</evidence>
<proteinExistence type="predicted"/>
<feature type="non-terminal residue" evidence="2">
    <location>
        <position position="64"/>
    </location>
</feature>
<protein>
    <submittedName>
        <fullName evidence="2">Expressed protein</fullName>
    </submittedName>
</protein>
<keyword evidence="1" id="KW-0472">Membrane</keyword>
<gene>
    <name evidence="2" type="ORF">PPACK8108_LOCUS932</name>
</gene>